<dbReference type="InterPro" id="IPR007630">
    <property type="entry name" value="RNA_pol_sigma70_r4"/>
</dbReference>
<proteinExistence type="predicted"/>
<dbReference type="InterPro" id="IPR000943">
    <property type="entry name" value="RNA_pol_sigma70"/>
</dbReference>
<dbReference type="Pfam" id="PF04545">
    <property type="entry name" value="Sigma70_r4"/>
    <property type="match status" value="1"/>
</dbReference>
<reference evidence="2 3" key="1">
    <citation type="submission" date="2017-09" db="EMBL/GenBank/DDBJ databases">
        <title>Depth-based differentiation of microbial function through sediment-hosted aquifers and enrichment of novel symbionts in the deep terrestrial subsurface.</title>
        <authorList>
            <person name="Probst A.J."/>
            <person name="Ladd B."/>
            <person name="Jarett J.K."/>
            <person name="Geller-Mcgrath D.E."/>
            <person name="Sieber C.M."/>
            <person name="Emerson J.B."/>
            <person name="Anantharaman K."/>
            <person name="Thomas B.C."/>
            <person name="Malmstrom R."/>
            <person name="Stieglmeier M."/>
            <person name="Klingl A."/>
            <person name="Woyke T."/>
            <person name="Ryan C.M."/>
            <person name="Banfield J.F."/>
        </authorList>
    </citation>
    <scope>NUCLEOTIDE SEQUENCE [LARGE SCALE GENOMIC DNA]</scope>
    <source>
        <strain evidence="2">CG15_BIG_FIL_POST_REV_8_21_14_020_45_12</strain>
    </source>
</reference>
<dbReference type="SUPFAM" id="SSF88659">
    <property type="entry name" value="Sigma3 and sigma4 domains of RNA polymerase sigma factors"/>
    <property type="match status" value="1"/>
</dbReference>
<dbReference type="InterPro" id="IPR013324">
    <property type="entry name" value="RNA_pol_sigma_r3/r4-like"/>
</dbReference>
<dbReference type="InterPro" id="IPR038087">
    <property type="entry name" value="RNAP_delta_N_dom_sf"/>
</dbReference>
<sequence>MPDSILDKVLSSKEDQEKQEFSPLDVVNQLLKAVSSKEADVVRRRFGLTDRGKETLETIGSFYNVTRERIRQIENQSIAKVKAHPGFTQTIKPVEHLVSTLLDHHGGVMSEEMAYENLLGVHSDDDHHRQAVNFILSQLLDEKIESLPKAKKYNFGWKLKLASLDFADSAIEALLNVIQEVKQPQSFEQLFERFRETEFYTKNNHKLTEDAVISYLDVSAKVGRNPFGEYGKSSWGLIQPRRMNDRVFLVLQKEGEPMHFEEIAKRITKIFKKKAYPPTVHNELILNKEYVLVGRGIYALKDWGYKEGVVSDVIVDILKAASEPLTRPEIVKRVLEQRIVKKNTIHLALTDKTLFRKNGNGRYECVVQTGPNESSEETAPASAVV</sequence>
<evidence type="ECO:0000313" key="2">
    <source>
        <dbReference type="EMBL" id="PIW37450.1"/>
    </source>
</evidence>
<dbReference type="Proteomes" id="UP000230292">
    <property type="component" value="Unassembled WGS sequence"/>
</dbReference>
<dbReference type="PANTHER" id="PTHR30603">
    <property type="entry name" value="RNA POLYMERASE SIGMA FACTOR RPO"/>
    <property type="match status" value="1"/>
</dbReference>
<gene>
    <name evidence="2" type="ORF">COW24_00070</name>
</gene>
<dbReference type="PRINTS" id="PR00046">
    <property type="entry name" value="SIGMA70FCT"/>
</dbReference>
<protein>
    <recommendedName>
        <fullName evidence="1">RNA polymerase sigma-70 region 4 domain-containing protein</fullName>
    </recommendedName>
</protein>
<dbReference type="InterPro" id="IPR036388">
    <property type="entry name" value="WH-like_DNA-bd_sf"/>
</dbReference>
<comment type="caution">
    <text evidence="2">The sequence shown here is derived from an EMBL/GenBank/DDBJ whole genome shotgun (WGS) entry which is preliminary data.</text>
</comment>
<dbReference type="AlphaFoldDB" id="A0A2M7H5E7"/>
<evidence type="ECO:0000313" key="3">
    <source>
        <dbReference type="Proteomes" id="UP000230292"/>
    </source>
</evidence>
<name>A0A2M7H5E7_9BACT</name>
<organism evidence="2 3">
    <name type="scientific">Candidatus Kerfeldbacteria bacterium CG15_BIG_FIL_POST_REV_8_21_14_020_45_12</name>
    <dbReference type="NCBI Taxonomy" id="2014247"/>
    <lineage>
        <taxon>Bacteria</taxon>
        <taxon>Candidatus Kerfeldiibacteriota</taxon>
    </lineage>
</organism>
<dbReference type="GO" id="GO:0003700">
    <property type="term" value="F:DNA-binding transcription factor activity"/>
    <property type="evidence" value="ECO:0007669"/>
    <property type="project" value="InterPro"/>
</dbReference>
<evidence type="ECO:0000259" key="1">
    <source>
        <dbReference type="Pfam" id="PF04545"/>
    </source>
</evidence>
<feature type="domain" description="RNA polymerase sigma-70 region 4" evidence="1">
    <location>
        <begin position="31"/>
        <end position="82"/>
    </location>
</feature>
<dbReference type="InterPro" id="IPR050239">
    <property type="entry name" value="Sigma-70_RNA_pol_init_factors"/>
</dbReference>
<dbReference type="Gene3D" id="1.10.10.10">
    <property type="entry name" value="Winged helix-like DNA-binding domain superfamily/Winged helix DNA-binding domain"/>
    <property type="match status" value="1"/>
</dbReference>
<dbReference type="EMBL" id="PFGC01000002">
    <property type="protein sequence ID" value="PIW37450.1"/>
    <property type="molecule type" value="Genomic_DNA"/>
</dbReference>
<dbReference type="Gene3D" id="1.10.10.1250">
    <property type="entry name" value="RNA polymerase, subunit delta, N-terminal domain"/>
    <property type="match status" value="1"/>
</dbReference>
<dbReference type="PANTHER" id="PTHR30603:SF60">
    <property type="entry name" value="RNA POLYMERASE SIGMA FACTOR RPOD"/>
    <property type="match status" value="1"/>
</dbReference>
<accession>A0A2M7H5E7</accession>
<dbReference type="GO" id="GO:0006352">
    <property type="term" value="P:DNA-templated transcription initiation"/>
    <property type="evidence" value="ECO:0007669"/>
    <property type="project" value="InterPro"/>
</dbReference>